<feature type="domain" description="DUF7927" evidence="5">
    <location>
        <begin position="872"/>
        <end position="1002"/>
    </location>
</feature>
<dbReference type="EMBL" id="WSTA01000015">
    <property type="protein sequence ID" value="MWB97903.1"/>
    <property type="molecule type" value="Genomic_DNA"/>
</dbReference>
<feature type="domain" description="DUF7927" evidence="5">
    <location>
        <begin position="1547"/>
        <end position="1678"/>
    </location>
</feature>
<feature type="domain" description="DUF7927" evidence="5">
    <location>
        <begin position="1005"/>
        <end position="1137"/>
    </location>
</feature>
<protein>
    <submittedName>
        <fullName evidence="7">DUF11 domain-containing protein</fullName>
    </submittedName>
</protein>
<organism evidence="7 8">
    <name type="scientific">Agromyces seonyuensis</name>
    <dbReference type="NCBI Taxonomy" id="2662446"/>
    <lineage>
        <taxon>Bacteria</taxon>
        <taxon>Bacillati</taxon>
        <taxon>Actinomycetota</taxon>
        <taxon>Actinomycetes</taxon>
        <taxon>Micrococcales</taxon>
        <taxon>Microbacteriaceae</taxon>
        <taxon>Agromyces</taxon>
    </lineage>
</organism>
<evidence type="ECO:0000313" key="8">
    <source>
        <dbReference type="Proteomes" id="UP000438182"/>
    </source>
</evidence>
<feature type="domain" description="DUF7927" evidence="5">
    <location>
        <begin position="2350"/>
        <end position="2477"/>
    </location>
</feature>
<evidence type="ECO:0000256" key="3">
    <source>
        <dbReference type="SAM" id="SignalP"/>
    </source>
</evidence>
<keyword evidence="8" id="KW-1185">Reference proteome</keyword>
<feature type="domain" description="DUF7927" evidence="5">
    <location>
        <begin position="1817"/>
        <end position="1947"/>
    </location>
</feature>
<feature type="domain" description="DUF7927" evidence="5">
    <location>
        <begin position="2084"/>
        <end position="2214"/>
    </location>
</feature>
<dbReference type="InterPro" id="IPR045474">
    <property type="entry name" value="GEVED"/>
</dbReference>
<evidence type="ECO:0000259" key="6">
    <source>
        <dbReference type="Pfam" id="PF25564"/>
    </source>
</evidence>
<feature type="chain" id="PRO_5026089938" evidence="3">
    <location>
        <begin position="37"/>
        <end position="3243"/>
    </location>
</feature>
<evidence type="ECO:0000256" key="2">
    <source>
        <dbReference type="SAM" id="Phobius"/>
    </source>
</evidence>
<keyword evidence="2" id="KW-0812">Transmembrane</keyword>
<feature type="signal peptide" evidence="3">
    <location>
        <begin position="1"/>
        <end position="36"/>
    </location>
</feature>
<feature type="domain" description="DUF7927" evidence="5">
    <location>
        <begin position="1950"/>
        <end position="2081"/>
    </location>
</feature>
<keyword evidence="3" id="KW-0732">Signal</keyword>
<dbReference type="Pfam" id="PF20009">
    <property type="entry name" value="GEVED"/>
    <property type="match status" value="1"/>
</dbReference>
<keyword evidence="2" id="KW-1133">Transmembrane helix</keyword>
<dbReference type="InterPro" id="IPR047589">
    <property type="entry name" value="DUF11_rpt"/>
</dbReference>
<dbReference type="Pfam" id="PF25564">
    <property type="entry name" value="DUF7933"/>
    <property type="match status" value="1"/>
</dbReference>
<feature type="domain" description="DUF7927" evidence="5">
    <location>
        <begin position="2480"/>
        <end position="2610"/>
    </location>
</feature>
<feature type="domain" description="DUF7927" evidence="5">
    <location>
        <begin position="1413"/>
        <end position="1544"/>
    </location>
</feature>
<dbReference type="NCBIfam" id="TIGR01451">
    <property type="entry name" value="B_ant_repeat"/>
    <property type="match status" value="1"/>
</dbReference>
<proteinExistence type="predicted"/>
<dbReference type="SUPFAM" id="SSF63825">
    <property type="entry name" value="YWTD domain"/>
    <property type="match status" value="1"/>
</dbReference>
<dbReference type="InterPro" id="IPR051172">
    <property type="entry name" value="Chlamydia_OmcB"/>
</dbReference>
<feature type="domain" description="DUF7927" evidence="5">
    <location>
        <begin position="1142"/>
        <end position="1274"/>
    </location>
</feature>
<evidence type="ECO:0000256" key="1">
    <source>
        <dbReference type="SAM" id="MobiDB-lite"/>
    </source>
</evidence>
<evidence type="ECO:0000259" key="4">
    <source>
        <dbReference type="Pfam" id="PF20009"/>
    </source>
</evidence>
<feature type="region of interest" description="Disordered" evidence="1">
    <location>
        <begin position="3164"/>
        <end position="3205"/>
    </location>
</feature>
<feature type="domain" description="DUF7927" evidence="5">
    <location>
        <begin position="2612"/>
        <end position="2743"/>
    </location>
</feature>
<feature type="domain" description="DUF7927" evidence="5">
    <location>
        <begin position="1680"/>
        <end position="1814"/>
    </location>
</feature>
<reference evidence="7 8" key="1">
    <citation type="submission" date="2019-12" db="EMBL/GenBank/DDBJ databases">
        <authorList>
            <person name="Kim Y.S."/>
        </authorList>
    </citation>
    <scope>NUCLEOTIDE SEQUENCE [LARGE SCALE GENOMIC DNA]</scope>
    <source>
        <strain evidence="7 8">MMS17-SY077</strain>
    </source>
</reference>
<feature type="domain" description="DUF7927" evidence="5">
    <location>
        <begin position="3009"/>
        <end position="3126"/>
    </location>
</feature>
<comment type="caution">
    <text evidence="7">The sequence shown here is derived from an EMBL/GenBank/DDBJ whole genome shotgun (WGS) entry which is preliminary data.</text>
</comment>
<dbReference type="InterPro" id="IPR057687">
    <property type="entry name" value="DUF7927"/>
</dbReference>
<feature type="domain" description="DUF7927" evidence="5">
    <location>
        <begin position="2217"/>
        <end position="2346"/>
    </location>
</feature>
<dbReference type="InterPro" id="IPR057693">
    <property type="entry name" value="DUF7933"/>
</dbReference>
<evidence type="ECO:0000313" key="7">
    <source>
        <dbReference type="EMBL" id="MWB97903.1"/>
    </source>
</evidence>
<feature type="domain" description="DUF7933" evidence="6">
    <location>
        <begin position="295"/>
        <end position="397"/>
    </location>
</feature>
<dbReference type="Proteomes" id="UP000438182">
    <property type="component" value="Unassembled WGS sequence"/>
</dbReference>
<feature type="domain" description="DUF7927" evidence="5">
    <location>
        <begin position="2879"/>
        <end position="3001"/>
    </location>
</feature>
<evidence type="ECO:0000259" key="5">
    <source>
        <dbReference type="Pfam" id="PF25549"/>
    </source>
</evidence>
<dbReference type="PANTHER" id="PTHR34819">
    <property type="entry name" value="LARGE CYSTEINE-RICH PERIPLASMIC PROTEIN OMCB"/>
    <property type="match status" value="1"/>
</dbReference>
<accession>A0A6I4NUJ6</accession>
<keyword evidence="2" id="KW-0472">Membrane</keyword>
<feature type="transmembrane region" description="Helical" evidence="2">
    <location>
        <begin position="3212"/>
        <end position="3231"/>
    </location>
</feature>
<sequence length="3243" mass="322830">MRRRPARAQRAAAGGALRRAVALLAAGVLVCSSAVALTATVAPDAAIDRAAAVPGQPGVPSPPAQLLNETFENRTSSAGSVQLNLYAGAGGMTYTADPNWLSRARCNGIVMDRTDPRLTGDCVTTNEANGAVAYNAATGIPEAIGQFHGDASPSANTALVEYTAGAAFANGQIMFQTGQPIAAAGPGRFISFSVVAAASNCGTGTNPAYSFFVVDGAGEHSISPTALGPCSAAGGVVYQGAQQNDATAAVRVARLAPSTAFLTTSADVGVRLRNLGATTGNDSGIDDLVVSDVTPQLDKTFSPTRVRTGGISTLTFTITNTTELGSKNGWSITDALPAGLRVASPNGATDTCDGAQTITAAAGGTSIQVAGGVLGVGDVSCTVSVNVTSSTPAPYQADVTYQNCPTTNATTVGLNPPNCDSVTFFDPYTPAGTPFQCSAQGSYLFQSPGVGQDSTAYDVDLVTGGYDTLGTWDAPINAMGFNPLDGFIYGLATPSQPMEVLRVNADGTTQSLGTPDFGGVSIGPAAFLDAVAAGDISPDGHLWIRETANPASWAEIDLVPGSPTYMRVLRAGSASPPSAAADGVVGLGNDIVYYNGILYSVGNRPANNNAKIIQRFDTVTGTYLPVIGLGPLNAPNGASSGNLNAGAAFLDADGYMYASFNASGQIWRIDLDAPVLNAAAVDFFAYGPASNQNDGARCSLSPLRSDFGDAPESYGTTLAVDGARHGAVLDANGAPTLTLGAAVTWEEDGLPSAAAALDADDAVTPRPIATNAGTYSLDVPFTNTTGAPATLSGWIDFNGDGAFDAAEAAVTTATTSGTARLTWTIPTLASFPETSYLRLRLGDNSAATASPTGAVANGEVEDYLVDFERFDLAVSKSVDPADGSPVEAGDTLTYTLTFVASGPDDAPADFTDAIAGLVDDADLIPGSLQADAPLTATAAADGASIRVSGSLPPGTYRVTYSVTVQPDGQRGDGLLQNFLVPTGTAPPTQCAVGDTRCTQNPVGELSASKSVDPADGGTVEPGDVLTYTLTLSSTGTGAVAVDRTDLLAGIVDDADLTAGPISSDPGVTATLAADGASIRVTGTIPAGQTVTVTYSATVRDADSDRGDDVLGNFLVETGQTPPASCPDGDTRCTANPVAQIIAFKSTIPPVGSDVQAGDTIGFTLHFRNVGAASGSVSKVDDLSRLVDDADLTTAPTVGVGDLAVGPIGPDNRFAVTGAVPAGAEFTVVYAVTVRADGARGDSVVVNTLLNPGDPTPPVCEPVDPAFPDCTVNTVSSLVVEKTATPPSGTAVLPGAPVVFTLTFVNAGGTPELVDRTDDLSRALDDATLTGAPTSGDPALTVTLAGDGQSFDVDGTVPAGQTIAVTYTLTVNADGARGDDLLENVLYPSVLPNPPFGQCGLNALIDCTSHPVPELTVTKTVAPASGTTVAAGDDLVYTITLASTGRASTEVDRTDLLAGVLDDAELTDGPTVSPVGPVTAAVVGDALQLSGTIPAGDAVTVTYTVTVRPDGQRGDDALANFVVPTGATPPTECIADDATCTANPVSALTVEKTAAPPAASTVLPGDVVTFAVAFTSTGTGDAPVDWTDALDGVIDDATLDPASISVDAPLAATLADDGASIRVTGSLPPGTATLTYSATVRVLDSTRGDESLVNFVVPTGSEPPATCASGEPSCTTHPIADLDAWKSADPASGASVRTGDAVTYTLHFRNDGTAPATVSKHDDLAGVLDDADLTIPPAAGVGDLAATPDADEQGFAVTGTVPAGAEYTVVYSVTVRDEATRGDDALLNWLLDPGEDPPGFCFGTGSEPICTAHPISELVVAKSVDPASGSVVTAGQAVTYSVTFTNLGSTAETIDYADDLGGVLDDAALVSPPSADDPSVLTTPGAGQTWVFTGTVAAGEVVTVSYSVQVGADGDRGDDVLGNTLRLSFFPPDAPCDGVLVLCTDNPVAALEVAKAAAPGDGASVEAGDEVSYTVTFTSTGAGDAPVDWTDALDGVIDDATLDPASISVDAPLTPALAADGASIRITGTLPAGATAALTYTVTVNADGARGDDALGNAVVPTGTTPPTTCSADDPTCTTHPVGSLVVEKTSSPADGSAVAAGDAVTYTVVFTSNGPGDVAVDRTDVLDGVIDDATLDPASVTAEAPLVAELAADGASIRATGLLPPGEATLTYTVTVNADGARGDDTLGNVVVPTGTTPPTTCATDDPTCTTHPVAALVATKSADPEDGAPVSAGRVLTHTLTFVSTGTAPVEVDRTDLLAGLVDDATLDPGSITATAPLVAELAADGASIRVTGLLPPGTAIVTYTSTVNADGERGDDVLGNFLVPTGTPPPPTCAADDLTCTSHLVAALEIAKTSDPADGATVAAGDLVTYTLTFTSTGTAAAALAATDDLAGVVDDAAFVGVVAASPELVVENTGNLVEFTGLLPPGVYTWSAQFRVADDGFRGDDVLANFVFPSGTAPPAACVAGDARCTSHPVAALEIVKSSDPPDGSAVEAGDTITYTVAFTSTGIGAAEVDRTDLLAGVVDDATLDPDSIAVDAPLTAVRSADGASIRITGSLPPGTATLTYTATVNDDGARNDDVLGNVVVATGATPPAECMPDDPVCTSHPVADLEVAKTAAPPSGTSVRAGEVLVFTVTFTSTGAAPAPVDRTDLLAGVVDDATLDPASVVVSAPLTAVPAADGASIRVTGTLPPGTATLTYAVTVNADSARGDDVLDNFVAATGDPPPATCADDDPACTSHPVGSYAVAKTADPADGASVQAGDTITYTLTFTSNGPGAAAVDTTDVLAGVVDDATLDPTSITATAPLVAALNAAGDAIAVTGALPPGSATVTYTVTVNADGVRGDGLLANAAIPTGGTPPSTCATDDAGCTEHPVGSLSLAKSSDPPTGSTVGVGDEIVYTLTFASNGPGAVRVAVSDRFAELADDAIVDLTVSGAGPLAVARSASGFDFTGVLPAGTVVAVSYRAIVDAGGDGRLENFLGPTGSPPPADCLPGSTLCTVQGLPDPYVVKSASPASGSAVAGGETIVYTLEFGNAGTGTASLAYEDDLSGVLDDADVVSEPVSSDPALLVGPIADGRFSVGGDLPGGSVVTVTYAIVVRDESELGDGILLNGVVDPGEDAAEVCAVAAGTEGLPAFASFAGPAPVGLIAAAAVIGPYDSETMPPGCTVHESPRDAVPPLEPPTSPPGGETTLPPGPTGSAPSRLSGTGVEAWIAIAAGIALIAAGGILVVRRRPRAARTGDR</sequence>
<feature type="domain" description="GEVED" evidence="4">
    <location>
        <begin position="791"/>
        <end position="865"/>
    </location>
</feature>
<gene>
    <name evidence="7" type="ORF">GB864_04995</name>
</gene>
<name>A0A6I4NUJ6_9MICO</name>
<feature type="domain" description="DUF7927" evidence="5">
    <location>
        <begin position="1277"/>
        <end position="1411"/>
    </location>
</feature>
<dbReference type="Pfam" id="PF25549">
    <property type="entry name" value="DUF7927"/>
    <property type="match status" value="17"/>
</dbReference>
<feature type="domain" description="DUF7927" evidence="5">
    <location>
        <begin position="2747"/>
        <end position="2876"/>
    </location>
</feature>